<evidence type="ECO:0000313" key="2">
    <source>
        <dbReference type="Proteomes" id="UP000219020"/>
    </source>
</evidence>
<gene>
    <name evidence="1" type="ORF">BTN49_0136</name>
</gene>
<name>A0A2A5T7N6_9GAMM</name>
<sequence length="70" mass="8247">MKKINWQSGNNDKVYHKRSLAETAMFHYKQLLSSKLTLRDYNVQVSEALVNMTAINKVRRLDIPVRQQIN</sequence>
<protein>
    <submittedName>
        <fullName evidence="1">Mobile element protein</fullName>
    </submittedName>
</protein>
<organism evidence="1 2">
    <name type="scientific">Candidatus Enterovibrio escicola</name>
    <dbReference type="NCBI Taxonomy" id="1927127"/>
    <lineage>
        <taxon>Bacteria</taxon>
        <taxon>Pseudomonadati</taxon>
        <taxon>Pseudomonadota</taxon>
        <taxon>Gammaproteobacteria</taxon>
        <taxon>Vibrionales</taxon>
        <taxon>Vibrionaceae</taxon>
        <taxon>Enterovibrio</taxon>
    </lineage>
</organism>
<comment type="caution">
    <text evidence="1">The sequence shown here is derived from an EMBL/GenBank/DDBJ whole genome shotgun (WGS) entry which is preliminary data.</text>
</comment>
<dbReference type="EMBL" id="NBYY01000003">
    <property type="protein sequence ID" value="PCS24142.1"/>
    <property type="molecule type" value="Genomic_DNA"/>
</dbReference>
<proteinExistence type="predicted"/>
<reference evidence="2" key="1">
    <citation type="submission" date="2017-04" db="EMBL/GenBank/DDBJ databases">
        <title>Genome evolution of the luminous symbionts of deep sea anglerfish.</title>
        <authorList>
            <person name="Hendry T.A."/>
        </authorList>
    </citation>
    <scope>NUCLEOTIDE SEQUENCE [LARGE SCALE GENOMIC DNA]</scope>
</reference>
<evidence type="ECO:0000313" key="1">
    <source>
        <dbReference type="EMBL" id="PCS24142.1"/>
    </source>
</evidence>
<accession>A0A2A5T7N6</accession>
<dbReference type="AlphaFoldDB" id="A0A2A5T7N6"/>
<dbReference type="Proteomes" id="UP000219020">
    <property type="component" value="Unassembled WGS sequence"/>
</dbReference>
<keyword evidence="2" id="KW-1185">Reference proteome</keyword>